<dbReference type="InterPro" id="IPR008912">
    <property type="entry name" value="Uncharacterised_CoxE"/>
</dbReference>
<dbReference type="InterPro" id="IPR011195">
    <property type="entry name" value="UCP010256"/>
</dbReference>
<gene>
    <name evidence="1" type="ORF">MNBD_ALPHA09-2147</name>
</gene>
<name>A0A3B0TE83_9ZZZZ</name>
<reference evidence="1" key="1">
    <citation type="submission" date="2018-06" db="EMBL/GenBank/DDBJ databases">
        <authorList>
            <person name="Zhirakovskaya E."/>
        </authorList>
    </citation>
    <scope>NUCLEOTIDE SEQUENCE</scope>
</reference>
<dbReference type="SUPFAM" id="SSF53300">
    <property type="entry name" value="vWA-like"/>
    <property type="match status" value="1"/>
</dbReference>
<dbReference type="PANTHER" id="PTHR39338:SF6">
    <property type="entry name" value="BLL5662 PROTEIN"/>
    <property type="match status" value="1"/>
</dbReference>
<dbReference type="PANTHER" id="PTHR39338">
    <property type="entry name" value="BLL5662 PROTEIN-RELATED"/>
    <property type="match status" value="1"/>
</dbReference>
<dbReference type="InterPro" id="IPR036465">
    <property type="entry name" value="vWFA_dom_sf"/>
</dbReference>
<dbReference type="AlphaFoldDB" id="A0A3B0TE83"/>
<evidence type="ECO:0000313" key="1">
    <source>
        <dbReference type="EMBL" id="VAW10469.1"/>
    </source>
</evidence>
<proteinExistence type="predicted"/>
<dbReference type="PIRSF" id="PIRSF010256">
    <property type="entry name" value="CoxE_vWa"/>
    <property type="match status" value="1"/>
</dbReference>
<dbReference type="Pfam" id="PF05762">
    <property type="entry name" value="VWA_CoxE"/>
    <property type="match status" value="1"/>
</dbReference>
<organism evidence="1">
    <name type="scientific">hydrothermal vent metagenome</name>
    <dbReference type="NCBI Taxonomy" id="652676"/>
    <lineage>
        <taxon>unclassified sequences</taxon>
        <taxon>metagenomes</taxon>
        <taxon>ecological metagenomes</taxon>
    </lineage>
</organism>
<sequence>MLQTGKNSDASAPKGRIAENIMHFGRVLRAAGLPCGTGAVLKAIEAVEAVGLGAREDLYWTLHAAFVTAHEQKPVFDQAFHIFWRNPKLLERVTSLILPQINLPPDDAKPAPGAARIAEAMAKSAGNRPEPEDDEDVEIDFRFTYSETEVLQDKDFEQMTASELAAARNALRRLALPLAEVKTRRFAATERGSRIDMRRSLRATLRMGGQVIALRHRKAQRKPPPLVVIADISGSMGQYTRLFLHFVHGVMASRRQTHVFLFGTRLTNITRQLRTRDVDEALEKVAGAVQDWSGGTRIATSFAEFNRDWSRRVLGQGAVVLLLTDGLERDLDGSLAGAMDRLHRSCRRLIWLNPLLRYDKFKPRASGIKAMLPHVDDFRPVHSLASIADLVEALDASADKPGVRAA</sequence>
<dbReference type="CDD" id="cd00198">
    <property type="entry name" value="vWFA"/>
    <property type="match status" value="1"/>
</dbReference>
<dbReference type="Gene3D" id="3.40.50.410">
    <property type="entry name" value="von Willebrand factor, type A domain"/>
    <property type="match status" value="1"/>
</dbReference>
<protein>
    <submittedName>
        <fullName evidence="1">Carbon monoxide oxidation accessory protein CoxE</fullName>
    </submittedName>
</protein>
<accession>A0A3B0TE83</accession>
<dbReference type="EMBL" id="UOEM01000015">
    <property type="protein sequence ID" value="VAW10469.1"/>
    <property type="molecule type" value="Genomic_DNA"/>
</dbReference>